<dbReference type="InterPro" id="IPR036890">
    <property type="entry name" value="HATPase_C_sf"/>
</dbReference>
<feature type="domain" description="Histidine kinase" evidence="7">
    <location>
        <begin position="170"/>
        <end position="373"/>
    </location>
</feature>
<accession>W0DP50</accession>
<evidence type="ECO:0000256" key="4">
    <source>
        <dbReference type="ARBA" id="ARBA00022741"/>
    </source>
</evidence>
<reference evidence="9 10" key="1">
    <citation type="submission" date="2013-12" db="EMBL/GenBank/DDBJ databases">
        <authorList>
            <consortium name="DOE Joint Genome Institute"/>
            <person name="Muyzer G."/>
            <person name="Huntemann M."/>
            <person name="Han J."/>
            <person name="Chen A."/>
            <person name="Kyrpides N."/>
            <person name="Mavromatis K."/>
            <person name="Markowitz V."/>
            <person name="Palaniappan K."/>
            <person name="Ivanova N."/>
            <person name="Schaumberg A."/>
            <person name="Pati A."/>
            <person name="Liolios K."/>
            <person name="Nordberg H.P."/>
            <person name="Cantor M.N."/>
            <person name="Hua S.X."/>
            <person name="Woyke T."/>
        </authorList>
    </citation>
    <scope>NUCLEOTIDE SEQUENCE [LARGE SCALE GENOMIC DNA]</scope>
    <source>
        <strain evidence="9 10">ARh 1</strain>
    </source>
</reference>
<dbReference type="EC" id="2.7.13.3" evidence="2"/>
<name>W0DP50_9GAMM</name>
<dbReference type="InterPro" id="IPR050980">
    <property type="entry name" value="2C_sensor_his_kinase"/>
</dbReference>
<dbReference type="AlphaFoldDB" id="W0DP50"/>
<protein>
    <recommendedName>
        <fullName evidence="2">histidine kinase</fullName>
        <ecNumber evidence="2">2.7.13.3</ecNumber>
    </recommendedName>
</protein>
<evidence type="ECO:0000256" key="2">
    <source>
        <dbReference type="ARBA" id="ARBA00012438"/>
    </source>
</evidence>
<dbReference type="InterPro" id="IPR004358">
    <property type="entry name" value="Sig_transdc_His_kin-like_C"/>
</dbReference>
<dbReference type="PROSITE" id="PS50109">
    <property type="entry name" value="HIS_KIN"/>
    <property type="match status" value="1"/>
</dbReference>
<dbReference type="PANTHER" id="PTHR44936:SF10">
    <property type="entry name" value="SENSOR PROTEIN RSTB"/>
    <property type="match status" value="1"/>
</dbReference>
<dbReference type="SMART" id="SM00387">
    <property type="entry name" value="HATPase_c"/>
    <property type="match status" value="1"/>
</dbReference>
<dbReference type="Pfam" id="PF02518">
    <property type="entry name" value="HATPase_c"/>
    <property type="match status" value="1"/>
</dbReference>
<evidence type="ECO:0000256" key="3">
    <source>
        <dbReference type="ARBA" id="ARBA00022679"/>
    </source>
</evidence>
<dbReference type="Gene3D" id="3.30.565.10">
    <property type="entry name" value="Histidine kinase-like ATPase, C-terminal domain"/>
    <property type="match status" value="1"/>
</dbReference>
<keyword evidence="10" id="KW-1185">Reference proteome</keyword>
<dbReference type="SMART" id="SM00091">
    <property type="entry name" value="PAS"/>
    <property type="match status" value="1"/>
</dbReference>
<keyword evidence="6" id="KW-0067">ATP-binding</keyword>
<evidence type="ECO:0000259" key="8">
    <source>
        <dbReference type="PROSITE" id="PS50112"/>
    </source>
</evidence>
<dbReference type="SUPFAM" id="SSF55785">
    <property type="entry name" value="PYP-like sensor domain (PAS domain)"/>
    <property type="match status" value="1"/>
</dbReference>
<dbReference type="Gene3D" id="3.30.450.20">
    <property type="entry name" value="PAS domain"/>
    <property type="match status" value="1"/>
</dbReference>
<keyword evidence="5" id="KW-0418">Kinase</keyword>
<organism evidence="9 10">
    <name type="scientific">Thioalkalivibrio paradoxus ARh 1</name>
    <dbReference type="NCBI Taxonomy" id="713585"/>
    <lineage>
        <taxon>Bacteria</taxon>
        <taxon>Pseudomonadati</taxon>
        <taxon>Pseudomonadota</taxon>
        <taxon>Gammaproteobacteria</taxon>
        <taxon>Chromatiales</taxon>
        <taxon>Ectothiorhodospiraceae</taxon>
        <taxon>Thioalkalivibrio</taxon>
    </lineage>
</organism>
<evidence type="ECO:0000313" key="10">
    <source>
        <dbReference type="Proteomes" id="UP000005289"/>
    </source>
</evidence>
<evidence type="ECO:0000256" key="5">
    <source>
        <dbReference type="ARBA" id="ARBA00022777"/>
    </source>
</evidence>
<dbReference type="SUPFAM" id="SSF47384">
    <property type="entry name" value="Homodimeric domain of signal transducing histidine kinase"/>
    <property type="match status" value="1"/>
</dbReference>
<dbReference type="GO" id="GO:0005524">
    <property type="term" value="F:ATP binding"/>
    <property type="evidence" value="ECO:0007669"/>
    <property type="project" value="UniProtKB-KW"/>
</dbReference>
<evidence type="ECO:0000259" key="7">
    <source>
        <dbReference type="PROSITE" id="PS50109"/>
    </source>
</evidence>
<dbReference type="GO" id="GO:0000155">
    <property type="term" value="F:phosphorelay sensor kinase activity"/>
    <property type="evidence" value="ECO:0007669"/>
    <property type="project" value="InterPro"/>
</dbReference>
<dbReference type="InterPro" id="IPR036097">
    <property type="entry name" value="HisK_dim/P_sf"/>
</dbReference>
<dbReference type="InterPro" id="IPR003594">
    <property type="entry name" value="HATPase_dom"/>
</dbReference>
<dbReference type="InterPro" id="IPR000014">
    <property type="entry name" value="PAS"/>
</dbReference>
<dbReference type="InterPro" id="IPR035965">
    <property type="entry name" value="PAS-like_dom_sf"/>
</dbReference>
<dbReference type="NCBIfam" id="TIGR00229">
    <property type="entry name" value="sensory_box"/>
    <property type="match status" value="1"/>
</dbReference>
<comment type="catalytic activity">
    <reaction evidence="1">
        <text>ATP + protein L-histidine = ADP + protein N-phospho-L-histidine.</text>
        <dbReference type="EC" id="2.7.13.3"/>
    </reaction>
</comment>
<dbReference type="SUPFAM" id="SSF55874">
    <property type="entry name" value="ATPase domain of HSP90 chaperone/DNA topoisomerase II/histidine kinase"/>
    <property type="match status" value="1"/>
</dbReference>
<dbReference type="STRING" id="713585.THITH_11460"/>
<dbReference type="EMBL" id="CP007029">
    <property type="protein sequence ID" value="AHE98763.1"/>
    <property type="molecule type" value="Genomic_DNA"/>
</dbReference>
<proteinExistence type="predicted"/>
<evidence type="ECO:0000256" key="1">
    <source>
        <dbReference type="ARBA" id="ARBA00000085"/>
    </source>
</evidence>
<dbReference type="CDD" id="cd00075">
    <property type="entry name" value="HATPase"/>
    <property type="match status" value="1"/>
</dbReference>
<dbReference type="HOGENOM" id="CLU_000445_114_39_6"/>
<evidence type="ECO:0000313" key="9">
    <source>
        <dbReference type="EMBL" id="AHE98763.1"/>
    </source>
</evidence>
<dbReference type="CDD" id="cd00130">
    <property type="entry name" value="PAS"/>
    <property type="match status" value="1"/>
</dbReference>
<dbReference type="Proteomes" id="UP000005289">
    <property type="component" value="Chromosome"/>
</dbReference>
<dbReference type="PROSITE" id="PS50112">
    <property type="entry name" value="PAS"/>
    <property type="match status" value="1"/>
</dbReference>
<gene>
    <name evidence="9" type="ORF">THITH_11460</name>
</gene>
<keyword evidence="3" id="KW-0808">Transferase</keyword>
<dbReference type="Pfam" id="PF00989">
    <property type="entry name" value="PAS"/>
    <property type="match status" value="1"/>
</dbReference>
<evidence type="ECO:0000256" key="6">
    <source>
        <dbReference type="ARBA" id="ARBA00022840"/>
    </source>
</evidence>
<dbReference type="KEGG" id="tti:THITH_11460"/>
<feature type="domain" description="PAS" evidence="8">
    <location>
        <begin position="45"/>
        <end position="88"/>
    </location>
</feature>
<dbReference type="InterPro" id="IPR013767">
    <property type="entry name" value="PAS_fold"/>
</dbReference>
<sequence length="385" mass="41188">MARRRRGGLLDANSGSGLRWARLVTGRRSMILIDSLSSQSLSVNTTDAVAQLFEELYDPALLIDPEQGVIVGANHAACLFLGYSADELAALTPADIHPHEIPRLDAFLFAVKHKGRWVADDLACRAKSGGLIPAQVRATLVRIAGRSFVLAIVHDRRDAELAELGRSIRKVTHDLRNTMVASRLMSDRLRRHEDPLVRQSAEIIARSVDRALGMCERTLEAGSASEPKPRRERFTLGDLVSELHAAAGPEEVAAVRLEAPDVETMELDADYDQIFRILMNLIRNAIGAGSTRILLTGNSGNDWTTIVVRDNGPGLPEAMIPCLFAEKSPVAGKTGGLGLAIAWELARNNGGDLTLVDSGPQGTAFRLVLPAPGAGPGELAAGAGG</sequence>
<dbReference type="InterPro" id="IPR005467">
    <property type="entry name" value="His_kinase_dom"/>
</dbReference>
<keyword evidence="4" id="KW-0547">Nucleotide-binding</keyword>
<dbReference type="PRINTS" id="PR00344">
    <property type="entry name" value="BCTRLSENSOR"/>
</dbReference>
<dbReference type="PANTHER" id="PTHR44936">
    <property type="entry name" value="SENSOR PROTEIN CREC"/>
    <property type="match status" value="1"/>
</dbReference>